<dbReference type="EMBL" id="QJKJ01000280">
    <property type="protein sequence ID" value="RDY13425.1"/>
    <property type="molecule type" value="Genomic_DNA"/>
</dbReference>
<dbReference type="PANTHER" id="PTHR43009">
    <property type="entry name" value="HOMOGENTISATE SOLANESYLTRANSFERASE, CHLOROPLASTIC"/>
    <property type="match status" value="1"/>
</dbReference>
<reference evidence="8" key="1">
    <citation type="submission" date="2018-05" db="EMBL/GenBank/DDBJ databases">
        <title>Draft genome of Mucuna pruriens seed.</title>
        <authorList>
            <person name="Nnadi N.E."/>
            <person name="Vos R."/>
            <person name="Hasami M.H."/>
            <person name="Devisetty U.K."/>
            <person name="Aguiy J.C."/>
        </authorList>
    </citation>
    <scope>NUCLEOTIDE SEQUENCE [LARGE SCALE GENOMIC DNA]</scope>
    <source>
        <strain evidence="8">JCA_2017</strain>
    </source>
</reference>
<dbReference type="Proteomes" id="UP000257109">
    <property type="component" value="Unassembled WGS sequence"/>
</dbReference>
<protein>
    <submittedName>
        <fullName evidence="8">Glycinol 4-dimethylallyltransferase</fullName>
    </submittedName>
</protein>
<dbReference type="Pfam" id="PF01040">
    <property type="entry name" value="UbiA"/>
    <property type="match status" value="1"/>
</dbReference>
<dbReference type="GO" id="GO:0016765">
    <property type="term" value="F:transferase activity, transferring alkyl or aryl (other than methyl) groups"/>
    <property type="evidence" value="ECO:0007669"/>
    <property type="project" value="InterPro"/>
</dbReference>
<dbReference type="STRING" id="157652.A0A371IEM2"/>
<dbReference type="GO" id="GO:0031969">
    <property type="term" value="C:chloroplast membrane"/>
    <property type="evidence" value="ECO:0007669"/>
    <property type="project" value="UniProtKB-SubCell"/>
</dbReference>
<feature type="transmembrane region" description="Helical" evidence="7">
    <location>
        <begin position="162"/>
        <end position="183"/>
    </location>
</feature>
<dbReference type="PANTHER" id="PTHR43009:SF6">
    <property type="entry name" value="HOMOGENTISATE PHYTYLTRANSFERASE 1, CHLOROPLASTIC"/>
    <property type="match status" value="1"/>
</dbReference>
<evidence type="ECO:0000256" key="1">
    <source>
        <dbReference type="ARBA" id="ARBA00004508"/>
    </source>
</evidence>
<dbReference type="Gene3D" id="1.10.357.140">
    <property type="entry name" value="UbiA prenyltransferase"/>
    <property type="match status" value="1"/>
</dbReference>
<dbReference type="InterPro" id="IPR044878">
    <property type="entry name" value="UbiA_sf"/>
</dbReference>
<organism evidence="8 9">
    <name type="scientific">Mucuna pruriens</name>
    <name type="common">Velvet bean</name>
    <name type="synonym">Dolichos pruriens</name>
    <dbReference type="NCBI Taxonomy" id="157652"/>
    <lineage>
        <taxon>Eukaryota</taxon>
        <taxon>Viridiplantae</taxon>
        <taxon>Streptophyta</taxon>
        <taxon>Embryophyta</taxon>
        <taxon>Tracheophyta</taxon>
        <taxon>Spermatophyta</taxon>
        <taxon>Magnoliopsida</taxon>
        <taxon>eudicotyledons</taxon>
        <taxon>Gunneridae</taxon>
        <taxon>Pentapetalae</taxon>
        <taxon>rosids</taxon>
        <taxon>fabids</taxon>
        <taxon>Fabales</taxon>
        <taxon>Fabaceae</taxon>
        <taxon>Papilionoideae</taxon>
        <taxon>50 kb inversion clade</taxon>
        <taxon>NPAAA clade</taxon>
        <taxon>indigoferoid/millettioid clade</taxon>
        <taxon>Phaseoleae</taxon>
        <taxon>Mucuna</taxon>
    </lineage>
</organism>
<evidence type="ECO:0000313" key="9">
    <source>
        <dbReference type="Proteomes" id="UP000257109"/>
    </source>
</evidence>
<evidence type="ECO:0000256" key="2">
    <source>
        <dbReference type="ARBA" id="ARBA00005985"/>
    </source>
</evidence>
<feature type="non-terminal residue" evidence="8">
    <location>
        <position position="1"/>
    </location>
</feature>
<dbReference type="OrthoDB" id="1502398at2759"/>
<evidence type="ECO:0000313" key="8">
    <source>
        <dbReference type="EMBL" id="RDY13425.1"/>
    </source>
</evidence>
<dbReference type="AlphaFoldDB" id="A0A371IEM2"/>
<keyword evidence="3" id="KW-0808">Transferase</keyword>
<evidence type="ECO:0000256" key="3">
    <source>
        <dbReference type="ARBA" id="ARBA00022679"/>
    </source>
</evidence>
<evidence type="ECO:0000256" key="5">
    <source>
        <dbReference type="ARBA" id="ARBA00022989"/>
    </source>
</evidence>
<evidence type="ECO:0000256" key="7">
    <source>
        <dbReference type="SAM" id="Phobius"/>
    </source>
</evidence>
<comment type="similarity">
    <text evidence="2">Belongs to the UbiA prenyltransferase family.</text>
</comment>
<keyword evidence="6 7" id="KW-0472">Membrane</keyword>
<evidence type="ECO:0000256" key="4">
    <source>
        <dbReference type="ARBA" id="ARBA00022692"/>
    </source>
</evidence>
<sequence>MVFSSCASKASHYHRKTQIEYNLLRLQQPGLNHHYKCNEGGSIYQECNRKYVAKAIPKPSFDSEFHASNSQNILDSIKNFLVTLYWFCYPYSMIGRTLSTISASLLVVEKLSDISPLFFIGLVQVLIPHLFMDLYINGVNQVFDLEIDKINKPYLPLASGKLSFTTGVFIVASSAILVPYIFIPFNNNIF</sequence>
<evidence type="ECO:0000256" key="6">
    <source>
        <dbReference type="ARBA" id="ARBA00023136"/>
    </source>
</evidence>
<comment type="subcellular location">
    <subcellularLocation>
        <location evidence="1">Plastid</location>
        <location evidence="1">Chloroplast membrane</location>
        <topology evidence="1">Multi-pass membrane protein</topology>
    </subcellularLocation>
</comment>
<dbReference type="InterPro" id="IPR000537">
    <property type="entry name" value="UbiA_prenyltransferase"/>
</dbReference>
<accession>A0A371IEM2</accession>
<feature type="transmembrane region" description="Helical" evidence="7">
    <location>
        <begin position="117"/>
        <end position="136"/>
    </location>
</feature>
<gene>
    <name evidence="8" type="primary">G4DT</name>
    <name evidence="8" type="ORF">CR513_01655</name>
</gene>
<keyword evidence="5 7" id="KW-1133">Transmembrane helix</keyword>
<keyword evidence="4 7" id="KW-0812">Transmembrane</keyword>
<name>A0A371IEM2_MUCPR</name>
<keyword evidence="9" id="KW-1185">Reference proteome</keyword>
<comment type="caution">
    <text evidence="8">The sequence shown here is derived from an EMBL/GenBank/DDBJ whole genome shotgun (WGS) entry which is preliminary data.</text>
</comment>
<proteinExistence type="inferred from homology"/>
<feature type="transmembrane region" description="Helical" evidence="7">
    <location>
        <begin position="84"/>
        <end position="108"/>
    </location>
</feature>